<feature type="region of interest" description="Disordered" evidence="4">
    <location>
        <begin position="1"/>
        <end position="20"/>
    </location>
</feature>
<dbReference type="InterPro" id="IPR018060">
    <property type="entry name" value="HTH_AraC"/>
</dbReference>
<evidence type="ECO:0000256" key="1">
    <source>
        <dbReference type="ARBA" id="ARBA00023015"/>
    </source>
</evidence>
<dbReference type="InterPro" id="IPR009057">
    <property type="entry name" value="Homeodomain-like_sf"/>
</dbReference>
<feature type="domain" description="HTH araC/xylS-type" evidence="5">
    <location>
        <begin position="247"/>
        <end position="348"/>
    </location>
</feature>
<proteinExistence type="predicted"/>
<dbReference type="SUPFAM" id="SSF46689">
    <property type="entry name" value="Homeodomain-like"/>
    <property type="match status" value="2"/>
</dbReference>
<gene>
    <name evidence="6" type="ORF">K9B37_09200</name>
</gene>
<dbReference type="Proteomes" id="UP000704176">
    <property type="component" value="Unassembled WGS sequence"/>
</dbReference>
<name>A0ABS7VN59_9HYPH</name>
<dbReference type="RefSeq" id="WP_224312780.1">
    <property type="nucleotide sequence ID" value="NZ_JAIRBM010000005.1"/>
</dbReference>
<evidence type="ECO:0000259" key="5">
    <source>
        <dbReference type="PROSITE" id="PS01124"/>
    </source>
</evidence>
<dbReference type="PROSITE" id="PS01124">
    <property type="entry name" value="HTH_ARAC_FAMILY_2"/>
    <property type="match status" value="1"/>
</dbReference>
<evidence type="ECO:0000256" key="4">
    <source>
        <dbReference type="SAM" id="MobiDB-lite"/>
    </source>
</evidence>
<accession>A0ABS7VN59</accession>
<protein>
    <submittedName>
        <fullName evidence="6">AraC family transcriptional regulator</fullName>
    </submittedName>
</protein>
<dbReference type="Gene3D" id="1.10.10.60">
    <property type="entry name" value="Homeodomain-like"/>
    <property type="match status" value="1"/>
</dbReference>
<dbReference type="Pfam" id="PF14525">
    <property type="entry name" value="AraC_binding_2"/>
    <property type="match status" value="1"/>
</dbReference>
<dbReference type="PROSITE" id="PS00041">
    <property type="entry name" value="HTH_ARAC_FAMILY_1"/>
    <property type="match status" value="1"/>
</dbReference>
<dbReference type="InterPro" id="IPR050204">
    <property type="entry name" value="AraC_XylS_family_regulators"/>
</dbReference>
<dbReference type="Pfam" id="PF12833">
    <property type="entry name" value="HTH_18"/>
    <property type="match status" value="1"/>
</dbReference>
<evidence type="ECO:0000313" key="6">
    <source>
        <dbReference type="EMBL" id="MBZ6076462.1"/>
    </source>
</evidence>
<comment type="caution">
    <text evidence="6">The sequence shown here is derived from an EMBL/GenBank/DDBJ whole genome shotgun (WGS) entry which is preliminary data.</text>
</comment>
<dbReference type="PANTHER" id="PTHR46796">
    <property type="entry name" value="HTH-TYPE TRANSCRIPTIONAL ACTIVATOR RHAS-RELATED"/>
    <property type="match status" value="1"/>
</dbReference>
<dbReference type="EMBL" id="JAIRBM010000005">
    <property type="protein sequence ID" value="MBZ6076462.1"/>
    <property type="molecule type" value="Genomic_DNA"/>
</dbReference>
<organism evidence="6 7">
    <name type="scientific">Microvirga puerhi</name>
    <dbReference type="NCBI Taxonomy" id="2876078"/>
    <lineage>
        <taxon>Bacteria</taxon>
        <taxon>Pseudomonadati</taxon>
        <taxon>Pseudomonadota</taxon>
        <taxon>Alphaproteobacteria</taxon>
        <taxon>Hyphomicrobiales</taxon>
        <taxon>Methylobacteriaceae</taxon>
        <taxon>Microvirga</taxon>
    </lineage>
</organism>
<dbReference type="InterPro" id="IPR035418">
    <property type="entry name" value="AraC-bd_2"/>
</dbReference>
<keyword evidence="2" id="KW-0238">DNA-binding</keyword>
<evidence type="ECO:0000313" key="7">
    <source>
        <dbReference type="Proteomes" id="UP000704176"/>
    </source>
</evidence>
<keyword evidence="3" id="KW-0804">Transcription</keyword>
<evidence type="ECO:0000256" key="3">
    <source>
        <dbReference type="ARBA" id="ARBA00023163"/>
    </source>
</evidence>
<evidence type="ECO:0000256" key="2">
    <source>
        <dbReference type="ARBA" id="ARBA00023125"/>
    </source>
</evidence>
<reference evidence="6 7" key="1">
    <citation type="submission" date="2021-09" db="EMBL/GenBank/DDBJ databases">
        <title>The complete genome sequence of a new microorganism.</title>
        <authorList>
            <person name="Zi Z."/>
        </authorList>
    </citation>
    <scope>NUCLEOTIDE SEQUENCE [LARGE SCALE GENOMIC DNA]</scope>
    <source>
        <strain evidence="6 7">WGZ8</strain>
    </source>
</reference>
<dbReference type="SMART" id="SM00342">
    <property type="entry name" value="HTH_ARAC"/>
    <property type="match status" value="1"/>
</dbReference>
<sequence>MDRTIAPGESQDSLQPVPDRTHKFIVDHHRTTSQIDELEEMLSQFVSAQRLVPMTRMGELDSAFQFHGTQELGFFGVHFGQKLSIDFPPQDVDDRHNNIAFVMASKGNAQLRSGRDEFAISEVQGLVFSAGPTHTLQFSEDCDARALFMDRQRLSEHCAKLLGRDLDKRLNLETCVPLGTGSGHSWLRTVQHASAELSYPDSPIRYVPAAWQHLEHLLFTSFLLGHRHNYSEALLQPQPAAVPFYVKRAEAYIEAYFAEPLSLADIASHAGISARSLQNGFQNFRGMTPMAFLRSVRLQKAHHTLRVADPTVSTVAEIAFACGFTHMGEFGTAYRRTFGATPRQTLLKGA</sequence>
<keyword evidence="7" id="KW-1185">Reference proteome</keyword>
<dbReference type="InterPro" id="IPR018062">
    <property type="entry name" value="HTH_AraC-typ_CS"/>
</dbReference>
<keyword evidence="1" id="KW-0805">Transcription regulation</keyword>